<feature type="region of interest" description="Disordered" evidence="6">
    <location>
        <begin position="269"/>
        <end position="288"/>
    </location>
</feature>
<dbReference type="PANTHER" id="PTHR32322:SF2">
    <property type="entry name" value="EAMA DOMAIN-CONTAINING PROTEIN"/>
    <property type="match status" value="1"/>
</dbReference>
<feature type="transmembrane region" description="Helical" evidence="7">
    <location>
        <begin position="38"/>
        <end position="60"/>
    </location>
</feature>
<dbReference type="KEGG" id="cbac:JI75_00615"/>
<keyword evidence="10" id="KW-1185">Reference proteome</keyword>
<feature type="transmembrane region" description="Helical" evidence="7">
    <location>
        <begin position="66"/>
        <end position="87"/>
    </location>
</feature>
<evidence type="ECO:0000256" key="6">
    <source>
        <dbReference type="SAM" id="MobiDB-lite"/>
    </source>
</evidence>
<feature type="transmembrane region" description="Helical" evidence="7">
    <location>
        <begin position="211"/>
        <end position="235"/>
    </location>
</feature>
<feature type="transmembrane region" description="Helical" evidence="7">
    <location>
        <begin position="184"/>
        <end position="204"/>
    </location>
</feature>
<evidence type="ECO:0000256" key="3">
    <source>
        <dbReference type="ARBA" id="ARBA00022692"/>
    </source>
</evidence>
<dbReference type="Pfam" id="PF00892">
    <property type="entry name" value="EamA"/>
    <property type="match status" value="2"/>
</dbReference>
<feature type="transmembrane region" description="Helical" evidence="7">
    <location>
        <begin position="127"/>
        <end position="147"/>
    </location>
</feature>
<gene>
    <name evidence="9" type="ORF">JI75_00615</name>
</gene>
<dbReference type="InterPro" id="IPR000620">
    <property type="entry name" value="EamA_dom"/>
</dbReference>
<dbReference type="PANTHER" id="PTHR32322">
    <property type="entry name" value="INNER MEMBRANE TRANSPORTER"/>
    <property type="match status" value="1"/>
</dbReference>
<evidence type="ECO:0000313" key="10">
    <source>
        <dbReference type="Proteomes" id="UP000031121"/>
    </source>
</evidence>
<dbReference type="InterPro" id="IPR037185">
    <property type="entry name" value="EmrE-like"/>
</dbReference>
<comment type="subcellular location">
    <subcellularLocation>
        <location evidence="1">Membrane</location>
        <topology evidence="1">Multi-pass membrane protein</topology>
    </subcellularLocation>
</comment>
<dbReference type="STRING" id="1531429.JI75_00615"/>
<dbReference type="Proteomes" id="UP000031121">
    <property type="component" value="Chromosome"/>
</dbReference>
<sequence length="288" mass="30156">MDPHLVVCVRLVLSAAILMTVCLVTMRDQLKSILTNRNALIDLVLYGVFGCFGCQFTYIMSIAINTAGIATLMEQLGSVVVIGYACLMERRLPRKRELTAIVLGTVGMTLICTQGDLSGLALSPQGLFWGVLSMVTLAAYVLLPTYLMKKWNGVAVTAPSIMVGAVAALIFLHPVGSAFPADLGAIAGILGSVFLGVVLPYPLFLRGLREAGPVVAGLLTGIEPVAALAFTTVLLGTAVTGFDAAGAFFIVVMLAVVALPDKPRRLMRGPSFGSSSPDDGVLDEGPSL</sequence>
<evidence type="ECO:0000256" key="4">
    <source>
        <dbReference type="ARBA" id="ARBA00022989"/>
    </source>
</evidence>
<evidence type="ECO:0000256" key="1">
    <source>
        <dbReference type="ARBA" id="ARBA00004141"/>
    </source>
</evidence>
<feature type="transmembrane region" description="Helical" evidence="7">
    <location>
        <begin position="6"/>
        <end position="26"/>
    </location>
</feature>
<dbReference type="HOGENOM" id="CLU_033863_19_0_11"/>
<reference evidence="10" key="1">
    <citation type="submission" date="2014-08" db="EMBL/GenBank/DDBJ databases">
        <title>Coriobacteriaceae sp. complete genome.</title>
        <authorList>
            <person name="Looft T."/>
            <person name="Bayles D.O."/>
            <person name="Stanton T.B."/>
        </authorList>
    </citation>
    <scope>NUCLEOTIDE SEQUENCE [LARGE SCALE GENOMIC DNA]</scope>
    <source>
        <strain evidence="10">68-1-3</strain>
    </source>
</reference>
<keyword evidence="5 7" id="KW-0472">Membrane</keyword>
<feature type="compositionally biased region" description="Low complexity" evidence="6">
    <location>
        <begin position="269"/>
        <end position="279"/>
    </location>
</feature>
<evidence type="ECO:0000259" key="8">
    <source>
        <dbReference type="Pfam" id="PF00892"/>
    </source>
</evidence>
<evidence type="ECO:0000313" key="9">
    <source>
        <dbReference type="EMBL" id="AJC11427.1"/>
    </source>
</evidence>
<dbReference type="GO" id="GO:0016020">
    <property type="term" value="C:membrane"/>
    <property type="evidence" value="ECO:0007669"/>
    <property type="project" value="UniProtKB-SubCell"/>
</dbReference>
<organism evidence="9 10">
    <name type="scientific">Berryella intestinalis</name>
    <dbReference type="NCBI Taxonomy" id="1531429"/>
    <lineage>
        <taxon>Bacteria</taxon>
        <taxon>Bacillati</taxon>
        <taxon>Actinomycetota</taxon>
        <taxon>Coriobacteriia</taxon>
        <taxon>Eggerthellales</taxon>
        <taxon>Eggerthellaceae</taxon>
        <taxon>Berryella</taxon>
    </lineage>
</organism>
<comment type="similarity">
    <text evidence="2">Belongs to the EamA transporter family.</text>
</comment>
<protein>
    <recommendedName>
        <fullName evidence="8">EamA domain-containing protein</fullName>
    </recommendedName>
</protein>
<dbReference type="AlphaFoldDB" id="A0A0A8B8I3"/>
<dbReference type="InterPro" id="IPR050638">
    <property type="entry name" value="AA-Vitamin_Transporters"/>
</dbReference>
<evidence type="ECO:0000256" key="5">
    <source>
        <dbReference type="ARBA" id="ARBA00023136"/>
    </source>
</evidence>
<feature type="domain" description="EamA" evidence="8">
    <location>
        <begin position="2"/>
        <end position="111"/>
    </location>
</feature>
<evidence type="ECO:0000256" key="2">
    <source>
        <dbReference type="ARBA" id="ARBA00007362"/>
    </source>
</evidence>
<feature type="transmembrane region" description="Helical" evidence="7">
    <location>
        <begin position="154"/>
        <end position="172"/>
    </location>
</feature>
<feature type="transmembrane region" description="Helical" evidence="7">
    <location>
        <begin position="99"/>
        <end position="121"/>
    </location>
</feature>
<reference evidence="9 10" key="2">
    <citation type="journal article" date="2015" name="Genome Announc.">
        <title>Complete Genome Sequence of Coriobacteriaceae Strain 68-1-3, a Novel Mucus-Degrading Isolate from the Swine Intestinal Tract.</title>
        <authorList>
            <person name="Looft T."/>
            <person name="Bayles D.O."/>
            <person name="Alt D.P."/>
            <person name="Stanton T.B."/>
        </authorList>
    </citation>
    <scope>NUCLEOTIDE SEQUENCE [LARGE SCALE GENOMIC DNA]</scope>
    <source>
        <strain evidence="9 10">68-1-3</strain>
    </source>
</reference>
<name>A0A0A8B8I3_9ACTN</name>
<dbReference type="SUPFAM" id="SSF103481">
    <property type="entry name" value="Multidrug resistance efflux transporter EmrE"/>
    <property type="match status" value="2"/>
</dbReference>
<accession>A0A0A8B8I3</accession>
<feature type="domain" description="EamA" evidence="8">
    <location>
        <begin position="126"/>
        <end position="257"/>
    </location>
</feature>
<evidence type="ECO:0000256" key="7">
    <source>
        <dbReference type="SAM" id="Phobius"/>
    </source>
</evidence>
<keyword evidence="4 7" id="KW-1133">Transmembrane helix</keyword>
<keyword evidence="3 7" id="KW-0812">Transmembrane</keyword>
<feature type="transmembrane region" description="Helical" evidence="7">
    <location>
        <begin position="241"/>
        <end position="259"/>
    </location>
</feature>
<proteinExistence type="inferred from homology"/>
<dbReference type="EMBL" id="CP009302">
    <property type="protein sequence ID" value="AJC11427.1"/>
    <property type="molecule type" value="Genomic_DNA"/>
</dbReference>